<gene>
    <name evidence="2" type="ORF">FXF65_08630</name>
</gene>
<dbReference type="AlphaFoldDB" id="A0A5D0UFS0"/>
<comment type="caution">
    <text evidence="2">The sequence shown here is derived from an EMBL/GenBank/DDBJ whole genome shotgun (WGS) entry which is preliminary data.</text>
</comment>
<evidence type="ECO:0000313" key="3">
    <source>
        <dbReference type="Proteomes" id="UP000322634"/>
    </source>
</evidence>
<sequence length="150" mass="15211">MAVPGGGHVNRPAAGTVVRGAVSLAGAALIGWGVYGIVANVGVGGWAPWFAGAAVLHDGVLVPLVLVAGVLTGFVPAAYRGAVRAALVIAGCVTVVALPMVLGEGRRADEPSRLPLPYDRNFAIVLAFVAAVAVTSVAVRGVARRRRRTR</sequence>
<feature type="transmembrane region" description="Helical" evidence="1">
    <location>
        <begin position="49"/>
        <end position="75"/>
    </location>
</feature>
<evidence type="ECO:0000256" key="1">
    <source>
        <dbReference type="SAM" id="Phobius"/>
    </source>
</evidence>
<protein>
    <submittedName>
        <fullName evidence="2">Uncharacterized protein</fullName>
    </submittedName>
</protein>
<evidence type="ECO:0000313" key="2">
    <source>
        <dbReference type="EMBL" id="TYC16630.1"/>
    </source>
</evidence>
<dbReference type="OrthoDB" id="3483782at2"/>
<keyword evidence="1" id="KW-0472">Membrane</keyword>
<feature type="transmembrane region" description="Helical" evidence="1">
    <location>
        <begin position="122"/>
        <end position="143"/>
    </location>
</feature>
<proteinExistence type="predicted"/>
<keyword evidence="3" id="KW-1185">Reference proteome</keyword>
<dbReference type="Proteomes" id="UP000322634">
    <property type="component" value="Unassembled WGS sequence"/>
</dbReference>
<keyword evidence="1" id="KW-1133">Transmembrane helix</keyword>
<feature type="transmembrane region" description="Helical" evidence="1">
    <location>
        <begin position="82"/>
        <end position="102"/>
    </location>
</feature>
<name>A0A5D0UFS0_9ACTN</name>
<feature type="transmembrane region" description="Helical" evidence="1">
    <location>
        <begin position="21"/>
        <end position="43"/>
    </location>
</feature>
<accession>A0A5D0UFS0</accession>
<organism evidence="2 3">
    <name type="scientific">Actinomadura syzygii</name>
    <dbReference type="NCBI Taxonomy" id="1427538"/>
    <lineage>
        <taxon>Bacteria</taxon>
        <taxon>Bacillati</taxon>
        <taxon>Actinomycetota</taxon>
        <taxon>Actinomycetes</taxon>
        <taxon>Streptosporangiales</taxon>
        <taxon>Thermomonosporaceae</taxon>
        <taxon>Actinomadura</taxon>
    </lineage>
</organism>
<dbReference type="EMBL" id="VSFF01000003">
    <property type="protein sequence ID" value="TYC16630.1"/>
    <property type="molecule type" value="Genomic_DNA"/>
</dbReference>
<keyword evidence="1" id="KW-0812">Transmembrane</keyword>
<reference evidence="2 3" key="1">
    <citation type="submission" date="2019-08" db="EMBL/GenBank/DDBJ databases">
        <title>Actinomadura sp. nov. CYP1-5 isolated from mountain soil.</title>
        <authorList>
            <person name="Songsumanus A."/>
            <person name="Kuncharoen N."/>
            <person name="Kudo T."/>
            <person name="Yuki M."/>
            <person name="Igarashi Y."/>
            <person name="Tanasupawat S."/>
        </authorList>
    </citation>
    <scope>NUCLEOTIDE SEQUENCE [LARGE SCALE GENOMIC DNA]</scope>
    <source>
        <strain evidence="2 3">GKU157</strain>
    </source>
</reference>